<dbReference type="InterPro" id="IPR012472">
    <property type="entry name" value="MCP1_TM"/>
</dbReference>
<dbReference type="Pfam" id="PF07950">
    <property type="entry name" value="MCP1_TM"/>
    <property type="match status" value="1"/>
</dbReference>
<feature type="compositionally biased region" description="Low complexity" evidence="1">
    <location>
        <begin position="52"/>
        <end position="70"/>
    </location>
</feature>
<reference evidence="4 5" key="1">
    <citation type="journal article" date="2024" name="IMA Fungus">
        <title>Apiospora arundinis, a panoply of carbohydrate-active enzymes and secondary metabolites.</title>
        <authorList>
            <person name="Sorensen T."/>
            <person name="Petersen C."/>
            <person name="Muurmann A.T."/>
            <person name="Christiansen J.V."/>
            <person name="Brundto M.L."/>
            <person name="Overgaard C.K."/>
            <person name="Boysen A.T."/>
            <person name="Wollenberg R.D."/>
            <person name="Larsen T.O."/>
            <person name="Sorensen J.L."/>
            <person name="Nielsen K.L."/>
            <person name="Sondergaard T.E."/>
        </authorList>
    </citation>
    <scope>NUCLEOTIDE SEQUENCE [LARGE SCALE GENOMIC DNA]</scope>
    <source>
        <strain evidence="4 5">AAU 773</strain>
    </source>
</reference>
<organism evidence="4 5">
    <name type="scientific">Apiospora arundinis</name>
    <dbReference type="NCBI Taxonomy" id="335852"/>
    <lineage>
        <taxon>Eukaryota</taxon>
        <taxon>Fungi</taxon>
        <taxon>Dikarya</taxon>
        <taxon>Ascomycota</taxon>
        <taxon>Pezizomycotina</taxon>
        <taxon>Sordariomycetes</taxon>
        <taxon>Xylariomycetidae</taxon>
        <taxon>Amphisphaeriales</taxon>
        <taxon>Apiosporaceae</taxon>
        <taxon>Apiospora</taxon>
    </lineage>
</organism>
<feature type="transmembrane region" description="Helical" evidence="2">
    <location>
        <begin position="198"/>
        <end position="219"/>
    </location>
</feature>
<proteinExistence type="predicted"/>
<dbReference type="PANTHER" id="PTHR38409:SF1">
    <property type="entry name" value="MITOCHONDRIAL ADAPTER PROTEIN MCP1"/>
    <property type="match status" value="1"/>
</dbReference>
<accession>A0ABR2JGP9</accession>
<feature type="region of interest" description="Disordered" evidence="1">
    <location>
        <begin position="42"/>
        <end position="70"/>
    </location>
</feature>
<evidence type="ECO:0000259" key="3">
    <source>
        <dbReference type="Pfam" id="PF07950"/>
    </source>
</evidence>
<feature type="transmembrane region" description="Helical" evidence="2">
    <location>
        <begin position="297"/>
        <end position="321"/>
    </location>
</feature>
<evidence type="ECO:0000256" key="2">
    <source>
        <dbReference type="SAM" id="Phobius"/>
    </source>
</evidence>
<dbReference type="Proteomes" id="UP001390339">
    <property type="component" value="Unassembled WGS sequence"/>
</dbReference>
<name>A0ABR2JGP9_9PEZI</name>
<evidence type="ECO:0000256" key="1">
    <source>
        <dbReference type="SAM" id="MobiDB-lite"/>
    </source>
</evidence>
<feature type="transmembrane region" description="Helical" evidence="2">
    <location>
        <begin position="251"/>
        <end position="273"/>
    </location>
</feature>
<keyword evidence="2" id="KW-0812">Transmembrane</keyword>
<keyword evidence="2" id="KW-0472">Membrane</keyword>
<feature type="transmembrane region" description="Helical" evidence="2">
    <location>
        <begin position="137"/>
        <end position="156"/>
    </location>
</feature>
<keyword evidence="5" id="KW-1185">Reference proteome</keyword>
<sequence length="357" mass="39206">MDYRAELNRSSLNRKPSQETLMSLLQLDPAPMDTASLYEKELPDLPEESMQSSTSTLRSRSTAASSSSTIGLSGTANGPLYYLTRIQRYSSYTFGFFAGLHVVNTSVFPLVYRSVPYSEPFLLMAREVYQTRFSEPLLVALPILAHVASGVAIRLIRRSQNLQRYGGATPGMYALHRSKSSSTTSSSRSTSNTNGWPMLSYTAITGYVFAPLLASHIFMNRVLPVMVEGDSSNIGLQYVAHGFARQGLPPWIAYTLLIGVGVGHMVWGGAKWMGISPPPGWRRTTVDKALRKRRSRAWWSINGVALAGITLWAAGGLGVVARWGATEGWLGKVYDTIYGATEGWMGKVYDIMYGQSS</sequence>
<dbReference type="PANTHER" id="PTHR38409">
    <property type="entry name" value="MDM10-COMPLEMENTING PROTEIN 1"/>
    <property type="match status" value="1"/>
</dbReference>
<evidence type="ECO:0000313" key="5">
    <source>
        <dbReference type="Proteomes" id="UP001390339"/>
    </source>
</evidence>
<protein>
    <submittedName>
        <fullName evidence="4">DUF1691-domain-containing protein</fullName>
    </submittedName>
</protein>
<feature type="domain" description="Mitochondrial adapter protein MCP1 transmembrane" evidence="3">
    <location>
        <begin position="211"/>
        <end position="324"/>
    </location>
</feature>
<comment type="caution">
    <text evidence="4">The sequence shown here is derived from an EMBL/GenBank/DDBJ whole genome shotgun (WGS) entry which is preliminary data.</text>
</comment>
<dbReference type="EMBL" id="JAPCWZ010000002">
    <property type="protein sequence ID" value="KAK8877017.1"/>
    <property type="molecule type" value="Genomic_DNA"/>
</dbReference>
<evidence type="ECO:0000313" key="4">
    <source>
        <dbReference type="EMBL" id="KAK8877017.1"/>
    </source>
</evidence>
<dbReference type="InterPro" id="IPR039960">
    <property type="entry name" value="MCP1"/>
</dbReference>
<feature type="transmembrane region" description="Helical" evidence="2">
    <location>
        <begin position="92"/>
        <end position="112"/>
    </location>
</feature>
<gene>
    <name evidence="4" type="ORF">PGQ11_001963</name>
</gene>
<keyword evidence="2" id="KW-1133">Transmembrane helix</keyword>